<feature type="compositionally biased region" description="Gly residues" evidence="1">
    <location>
        <begin position="760"/>
        <end position="770"/>
    </location>
</feature>
<dbReference type="InterPro" id="IPR057731">
    <property type="entry name" value="STIL_N"/>
</dbReference>
<feature type="domain" description="STIL N-terminal" evidence="2">
    <location>
        <begin position="255"/>
        <end position="353"/>
    </location>
</feature>
<feature type="region of interest" description="Disordered" evidence="1">
    <location>
        <begin position="797"/>
        <end position="842"/>
    </location>
</feature>
<proteinExistence type="predicted"/>
<accession>A0AAD3DS33</accession>
<name>A0AAD3DS33_9CHLO</name>
<feature type="region of interest" description="Disordered" evidence="1">
    <location>
        <begin position="397"/>
        <end position="422"/>
    </location>
</feature>
<dbReference type="PANTHER" id="PTHR15128:SF0">
    <property type="entry name" value="SCL-INTERRUPTING LOCUS PROTEIN"/>
    <property type="match status" value="1"/>
</dbReference>
<dbReference type="GO" id="GO:0007224">
    <property type="term" value="P:smoothened signaling pathway"/>
    <property type="evidence" value="ECO:0007669"/>
    <property type="project" value="TreeGrafter"/>
</dbReference>
<organism evidence="3 4">
    <name type="scientific">Astrephomene gubernaculifera</name>
    <dbReference type="NCBI Taxonomy" id="47775"/>
    <lineage>
        <taxon>Eukaryota</taxon>
        <taxon>Viridiplantae</taxon>
        <taxon>Chlorophyta</taxon>
        <taxon>core chlorophytes</taxon>
        <taxon>Chlorophyceae</taxon>
        <taxon>CS clade</taxon>
        <taxon>Chlamydomonadales</taxon>
        <taxon>Astrephomenaceae</taxon>
        <taxon>Astrephomene</taxon>
    </lineage>
</organism>
<feature type="region of interest" description="Disordered" evidence="1">
    <location>
        <begin position="1079"/>
        <end position="1121"/>
    </location>
</feature>
<feature type="compositionally biased region" description="Low complexity" evidence="1">
    <location>
        <begin position="901"/>
        <end position="913"/>
    </location>
</feature>
<protein>
    <recommendedName>
        <fullName evidence="2">STIL N-terminal domain-containing protein</fullName>
    </recommendedName>
</protein>
<comment type="caution">
    <text evidence="3">The sequence shown here is derived from an EMBL/GenBank/DDBJ whole genome shotgun (WGS) entry which is preliminary data.</text>
</comment>
<feature type="region of interest" description="Disordered" evidence="1">
    <location>
        <begin position="898"/>
        <end position="976"/>
    </location>
</feature>
<feature type="compositionally biased region" description="Low complexity" evidence="1">
    <location>
        <begin position="1250"/>
        <end position="1268"/>
    </location>
</feature>
<dbReference type="InterPro" id="IPR026123">
    <property type="entry name" value="STIL"/>
</dbReference>
<dbReference type="Proteomes" id="UP001054857">
    <property type="component" value="Unassembled WGS sequence"/>
</dbReference>
<feature type="region of interest" description="Disordered" evidence="1">
    <location>
        <begin position="1206"/>
        <end position="1410"/>
    </location>
</feature>
<evidence type="ECO:0000259" key="2">
    <source>
        <dbReference type="Pfam" id="PF15253"/>
    </source>
</evidence>
<feature type="compositionally biased region" description="Low complexity" evidence="1">
    <location>
        <begin position="353"/>
        <end position="368"/>
    </location>
</feature>
<dbReference type="EMBL" id="BMAR01000012">
    <property type="protein sequence ID" value="GFR46149.1"/>
    <property type="molecule type" value="Genomic_DNA"/>
</dbReference>
<gene>
    <name evidence="3" type="ORF">Agub_g7676</name>
</gene>
<keyword evidence="4" id="KW-1185">Reference proteome</keyword>
<dbReference type="GO" id="GO:0031023">
    <property type="term" value="P:microtubule organizing center organization"/>
    <property type="evidence" value="ECO:0007669"/>
    <property type="project" value="TreeGrafter"/>
</dbReference>
<evidence type="ECO:0000313" key="4">
    <source>
        <dbReference type="Proteomes" id="UP001054857"/>
    </source>
</evidence>
<dbReference type="Pfam" id="PF15253">
    <property type="entry name" value="STIL_N"/>
    <property type="match status" value="1"/>
</dbReference>
<feature type="compositionally biased region" description="Basic and acidic residues" evidence="1">
    <location>
        <begin position="1631"/>
        <end position="1647"/>
    </location>
</feature>
<dbReference type="GO" id="GO:0071539">
    <property type="term" value="P:protein localization to centrosome"/>
    <property type="evidence" value="ECO:0007669"/>
    <property type="project" value="TreeGrafter"/>
</dbReference>
<dbReference type="GO" id="GO:0005815">
    <property type="term" value="C:microtubule organizing center"/>
    <property type="evidence" value="ECO:0007669"/>
    <property type="project" value="TreeGrafter"/>
</dbReference>
<feature type="region of interest" description="Disordered" evidence="1">
    <location>
        <begin position="714"/>
        <end position="736"/>
    </location>
</feature>
<feature type="compositionally biased region" description="Gly residues" evidence="1">
    <location>
        <begin position="1089"/>
        <end position="1098"/>
    </location>
</feature>
<feature type="compositionally biased region" description="Low complexity" evidence="1">
    <location>
        <begin position="824"/>
        <end position="842"/>
    </location>
</feature>
<feature type="compositionally biased region" description="Low complexity" evidence="1">
    <location>
        <begin position="797"/>
        <end position="816"/>
    </location>
</feature>
<evidence type="ECO:0000256" key="1">
    <source>
        <dbReference type="SAM" id="MobiDB-lite"/>
    </source>
</evidence>
<feature type="region of interest" description="Disordered" evidence="1">
    <location>
        <begin position="346"/>
        <end position="370"/>
    </location>
</feature>
<reference evidence="3 4" key="1">
    <citation type="journal article" date="2021" name="Sci. Rep.">
        <title>Genome sequencing of the multicellular alga Astrephomene provides insights into convergent evolution of germ-soma differentiation.</title>
        <authorList>
            <person name="Yamashita S."/>
            <person name="Yamamoto K."/>
            <person name="Matsuzaki R."/>
            <person name="Suzuki S."/>
            <person name="Yamaguchi H."/>
            <person name="Hirooka S."/>
            <person name="Minakuchi Y."/>
            <person name="Miyagishima S."/>
            <person name="Kawachi M."/>
            <person name="Toyoda A."/>
            <person name="Nozaki H."/>
        </authorList>
    </citation>
    <scope>NUCLEOTIDE SEQUENCE [LARGE SCALE GENOMIC DNA]</scope>
    <source>
        <strain evidence="3 4">NIES-4017</strain>
    </source>
</reference>
<feature type="compositionally biased region" description="Polar residues" evidence="1">
    <location>
        <begin position="1541"/>
        <end position="1552"/>
    </location>
</feature>
<sequence length="1780" mass="180158">MLNGCNRMSKSAFVYSGTPLAHSSNSATAAPRAPVNFPAASSTSTPWQSQSASRTVRFPSSRRFLWDRTAHGRAEVVELKDNLPVVSIPCDFHRRLEQAESAVAIVSCPNGRRLHVSLVPEARNPAGGEGALIVPVALAAGAGSEQQQAQLQERLASLMQTLQHGLDRRGPASLATGWALGVTLSSQSQPPTTAAAAASAAATFVASLLLPAAALTLTPLYGKRLCDVPFAQALMISQQQQGAAAGDVGAAGTGAGELQTGYLSMDQARSLLPLAADDVNVYSMPLVGVWVRGARGPEHPLVYCTALKFAYGTVLPDRVTQPDGSFLVLLFTGDSPMPRCYEARFSDPTAPNQQDLQQTQANTAAATPGGAGIGGGSGGLRLLPYAVCTELAAPPTSAPAAESHALPGSSRGSGKPPQDPAFVELRPVLDSSAAALAASGARGGGCLLMLQPPQASLPAVAPAPPAHLPAAATSLQGGYSQAHGGGHTQSSRIGHGYSRSWAGGQLPSRSHVQEPAQQHDHPLMRQTYAGGASWSAAFTDTAEANLGASVRGMDFGLGLGGRPDPHSAVRQGTLTAANTPGVAAVDASVQRGSSFYGEYGLYSECGNVYDLRGSGSKLMTSPSKAMKVLKAGGGGAAAAGGDAAASGQLGGATATALGARGAGSYPSVSVGHEYAAGANPDGGGGPTVPPGPMYGSATVASAAGAGGRRTMTYDDGGSGRGCGPAGFPPVRDSPPVPRTMVVPTPFRPVPAAAADPARGEAGGSGCGGNDEGTVGAPIMPRDPRLQHRVFTAPSAAPLTATQLPPPSSATAASAADATERNPFSSTSAPASGSTAPGSSTSADWAEAVGGVMHTPAVGLRPAHASRTAATVTPGPHAAYDSYQAQQQQQQPYSFYHHMQEEQQQQHSQHQWHSGSGLTGADDVNGGGSVRGTGAAVSMQAPAPPPAGPAAAAVDPLVQPGNSAATDSAPVGRPPVASSRVRQFPYGIDLSRYGITSRAAIGSIRQQQGLHVSDGAVGTDEGRGPHDLYGVAPASVSSAPSATHTPAAAASAPVAINQSLDAWLRDSASAAAAAAEDTAATTAAKSNVGSSGGGGGDNGRAGAEPAGLQPCSLDANRLHPDQQRQPCEGVCVEESSACVMGSVGGAATAAAAMSGSIGADAIAASFAAGGDEGSGLSWDPAELRREVVRLRKQVACLQQQIASLTASSAPSSASAVIPQPAPQPSDLSPSCWASQHQQHQQRLQPPPLEVSAQHAAPAQYQQSHQPQQARMLPPPHHPQPPIRHHQPMSDVPPCSSRAASILPSAPEHPPLGPARDTASWSNLAAGPGAACADGSAPASGWQQEHAGLVSSAHAADTCSSPPQEQHQQPQPLSQVNHWQQRQTGDAAAAASALQHNDSRPAPAGQALSTGELRTASAAVAVDERAERMSVSGASEDRGSVWSMGSIRSSLMSYQSYKTHGNMAAVTVTGASSAASAFAAGTAGHESTVDHTAKMHAAPPAASAGAGVATMAVAMEPHRTIVHSGSAGVEAMIRVQGPDAESSYGQHTGQQCRNEPQPEEPLQREPTLGGLATAPSRPVHSLRTTAGMVSPAMPTGLTARPDLLRHTIGRSAVSIGRGRRRARRTSSSSSSDTESKGLRSMDSDEDTRTSRSTISCAASSVRLAAAATSAGAPKDAWSAKHGTAYGDSAAASLAGLPSVSEVGSRAWRTASSPPSPSVLIQQSTVRSAAPLASGTLTAMTASVSTGGLGIVRTKYVPLEDDSDSSDSESEMRLMQKYGIRDI</sequence>
<feature type="region of interest" description="Disordered" evidence="1">
    <location>
        <begin position="476"/>
        <end position="519"/>
    </location>
</feature>
<evidence type="ECO:0000313" key="3">
    <source>
        <dbReference type="EMBL" id="GFR46149.1"/>
    </source>
</evidence>
<dbReference type="PANTHER" id="PTHR15128">
    <property type="entry name" value="TAL1 SCL INTERRUPTING LOCUS"/>
    <property type="match status" value="1"/>
</dbReference>
<feature type="compositionally biased region" description="Pro residues" evidence="1">
    <location>
        <begin position="1271"/>
        <end position="1280"/>
    </location>
</feature>
<feature type="region of interest" description="Disordered" evidence="1">
    <location>
        <begin position="750"/>
        <end position="780"/>
    </location>
</feature>
<feature type="compositionally biased region" description="Low complexity" evidence="1">
    <location>
        <begin position="1358"/>
        <end position="1373"/>
    </location>
</feature>
<feature type="region of interest" description="Disordered" evidence="1">
    <location>
        <begin position="1537"/>
        <end position="1651"/>
    </location>
</feature>
<dbReference type="GO" id="GO:0007052">
    <property type="term" value="P:mitotic spindle organization"/>
    <property type="evidence" value="ECO:0007669"/>
    <property type="project" value="TreeGrafter"/>
</dbReference>
<feature type="compositionally biased region" description="Low complexity" evidence="1">
    <location>
        <begin position="1206"/>
        <end position="1217"/>
    </location>
</feature>